<dbReference type="GO" id="GO:0016020">
    <property type="term" value="C:membrane"/>
    <property type="evidence" value="ECO:0007669"/>
    <property type="project" value="UniProtKB-SubCell"/>
</dbReference>
<dbReference type="GO" id="GO:0019706">
    <property type="term" value="F:protein-cysteine S-palmitoyltransferase activity"/>
    <property type="evidence" value="ECO:0007669"/>
    <property type="project" value="UniProtKB-EC"/>
</dbReference>
<reference evidence="11" key="3">
    <citation type="submission" date="2025-08" db="UniProtKB">
        <authorList>
            <consortium name="RefSeq"/>
        </authorList>
    </citation>
    <scope>IDENTIFICATION</scope>
    <source>
        <strain evidence="11">17A/GY</strain>
        <tissue evidence="11">Liver</tissue>
    </source>
</reference>
<dbReference type="PROSITE" id="PS50216">
    <property type="entry name" value="DHHC"/>
    <property type="match status" value="1"/>
</dbReference>
<evidence type="ECO:0000259" key="9">
    <source>
        <dbReference type="Pfam" id="PF01529"/>
    </source>
</evidence>
<keyword evidence="2 7" id="KW-0808">Transferase</keyword>
<protein>
    <recommendedName>
        <fullName evidence="7">Palmitoyltransferase</fullName>
        <ecNumber evidence="7">2.3.1.225</ecNumber>
    </recommendedName>
</protein>
<feature type="domain" description="Palmitoyltransferase DHHC" evidence="9">
    <location>
        <begin position="163"/>
        <end position="243"/>
    </location>
</feature>
<keyword evidence="4 7" id="KW-1133">Transmembrane helix</keyword>
<evidence type="ECO:0000256" key="7">
    <source>
        <dbReference type="RuleBase" id="RU079119"/>
    </source>
</evidence>
<dbReference type="RefSeq" id="XP_027261630.1">
    <property type="nucleotide sequence ID" value="XM_027405829.2"/>
</dbReference>
<feature type="transmembrane region" description="Helical" evidence="7">
    <location>
        <begin position="78"/>
        <end position="100"/>
    </location>
</feature>
<dbReference type="RefSeq" id="XP_027296668.1">
    <property type="nucleotide sequence ID" value="XM_027440867.2"/>
</dbReference>
<dbReference type="InterPro" id="IPR001594">
    <property type="entry name" value="Palmitoyltrfase_DHHC"/>
</dbReference>
<comment type="similarity">
    <text evidence="7">Belongs to the DHHC palmitoyltransferase family.</text>
</comment>
<evidence type="ECO:0000256" key="5">
    <source>
        <dbReference type="ARBA" id="ARBA00023136"/>
    </source>
</evidence>
<feature type="region of interest" description="Disordered" evidence="8">
    <location>
        <begin position="1"/>
        <end position="38"/>
    </location>
</feature>
<proteinExistence type="inferred from homology"/>
<reference evidence="10" key="1">
    <citation type="journal article" date="2018" name="Biotechnol. Bioeng.">
        <title>A reference genome of the Chinese hamster based on a hybrid assembly strategy.</title>
        <authorList>
            <person name="Rupp O."/>
            <person name="MacDonald M.L."/>
            <person name="Li S."/>
            <person name="Dhiman H."/>
            <person name="Polson S."/>
            <person name="Griep S."/>
            <person name="Heffner K."/>
            <person name="Hernandez I."/>
            <person name="Brinkrolf K."/>
            <person name="Jadhav V."/>
            <person name="Samoudi M."/>
            <person name="Hao H."/>
            <person name="Kingham B."/>
            <person name="Goesmann A."/>
            <person name="Betenbaugh M.J."/>
            <person name="Lewis N.E."/>
            <person name="Borth N."/>
            <person name="Lee K.H."/>
        </authorList>
    </citation>
    <scope>NUCLEOTIDE SEQUENCE [LARGE SCALE GENOMIC DNA]</scope>
    <source>
        <strain evidence="10">17A/GY</strain>
    </source>
</reference>
<feature type="compositionally biased region" description="Polar residues" evidence="8">
    <location>
        <begin position="1"/>
        <end position="11"/>
    </location>
</feature>
<reference evidence="10" key="2">
    <citation type="journal article" date="2020" name="Biotechnol. Bioeng.">
        <title>Chromosome-scale scaffolds for the Chinese hamster reference genome assembly to facilitate the study of the CHO epigenome.</title>
        <authorList>
            <person name="Hilliard W."/>
            <person name="MacDonald M."/>
            <person name="Lee K.H."/>
        </authorList>
    </citation>
    <scope>NUCLEOTIDE SEQUENCE [LARGE SCALE GENOMIC DNA]</scope>
    <source>
        <strain evidence="10">17A/GY</strain>
    </source>
</reference>
<evidence type="ECO:0000256" key="3">
    <source>
        <dbReference type="ARBA" id="ARBA00022692"/>
    </source>
</evidence>
<keyword evidence="6 7" id="KW-0012">Acyltransferase</keyword>
<keyword evidence="3 7" id="KW-0812">Transmembrane</keyword>
<feature type="transmembrane region" description="Helical" evidence="7">
    <location>
        <begin position="197"/>
        <end position="221"/>
    </location>
</feature>
<feature type="compositionally biased region" description="Polar residues" evidence="8">
    <location>
        <begin position="19"/>
        <end position="34"/>
    </location>
</feature>
<name>A0A9J7FKP3_CRIGR</name>
<dbReference type="GO" id="GO:0005783">
    <property type="term" value="C:endoplasmic reticulum"/>
    <property type="evidence" value="ECO:0007669"/>
    <property type="project" value="TreeGrafter"/>
</dbReference>
<dbReference type="InterPro" id="IPR039859">
    <property type="entry name" value="PFA4/ZDH16/20/ERF2-like"/>
</dbReference>
<evidence type="ECO:0000256" key="1">
    <source>
        <dbReference type="ARBA" id="ARBA00004141"/>
    </source>
</evidence>
<feature type="compositionally biased region" description="Gly residues" evidence="8">
    <location>
        <begin position="444"/>
        <end position="454"/>
    </location>
</feature>
<comment type="catalytic activity">
    <reaction evidence="7">
        <text>L-cysteinyl-[protein] + hexadecanoyl-CoA = S-hexadecanoyl-L-cysteinyl-[protein] + CoA</text>
        <dbReference type="Rhea" id="RHEA:36683"/>
        <dbReference type="Rhea" id="RHEA-COMP:10131"/>
        <dbReference type="Rhea" id="RHEA-COMP:11032"/>
        <dbReference type="ChEBI" id="CHEBI:29950"/>
        <dbReference type="ChEBI" id="CHEBI:57287"/>
        <dbReference type="ChEBI" id="CHEBI:57379"/>
        <dbReference type="ChEBI" id="CHEBI:74151"/>
        <dbReference type="EC" id="2.3.1.225"/>
    </reaction>
</comment>
<evidence type="ECO:0000256" key="6">
    <source>
        <dbReference type="ARBA" id="ARBA00023315"/>
    </source>
</evidence>
<dbReference type="CTD" id="29800"/>
<feature type="transmembrane region" description="Helical" evidence="7">
    <location>
        <begin position="50"/>
        <end position="71"/>
    </location>
</feature>
<evidence type="ECO:0000313" key="11">
    <source>
        <dbReference type="RefSeq" id="XP_027261630.1"/>
    </source>
</evidence>
<dbReference type="Pfam" id="PF01529">
    <property type="entry name" value="DHHC"/>
    <property type="match status" value="1"/>
</dbReference>
<comment type="subcellular location">
    <subcellularLocation>
        <location evidence="1">Membrane</location>
        <topology evidence="1">Multi-pass membrane protein</topology>
    </subcellularLocation>
</comment>
<accession>A0A9J7FKP3</accession>
<comment type="domain">
    <text evidence="7">The DHHC domain is required for palmitoyltransferase activity.</text>
</comment>
<feature type="compositionally biased region" description="Low complexity" evidence="8">
    <location>
        <begin position="369"/>
        <end position="380"/>
    </location>
</feature>
<dbReference type="EC" id="2.3.1.225" evidence="7"/>
<organism evidence="10 11">
    <name type="scientific">Cricetulus griseus</name>
    <name type="common">Chinese hamster</name>
    <name type="synonym">Cricetulus barabensis griseus</name>
    <dbReference type="NCBI Taxonomy" id="10029"/>
    <lineage>
        <taxon>Eukaryota</taxon>
        <taxon>Metazoa</taxon>
        <taxon>Chordata</taxon>
        <taxon>Craniata</taxon>
        <taxon>Vertebrata</taxon>
        <taxon>Euteleostomi</taxon>
        <taxon>Mammalia</taxon>
        <taxon>Eutheria</taxon>
        <taxon>Euarchontoglires</taxon>
        <taxon>Glires</taxon>
        <taxon>Rodentia</taxon>
        <taxon>Myomorpha</taxon>
        <taxon>Muroidea</taxon>
        <taxon>Cricetidae</taxon>
        <taxon>Cricetinae</taxon>
        <taxon>Cricetulus</taxon>
    </lineage>
</organism>
<dbReference type="PANTHER" id="PTHR22883:SF8">
    <property type="entry name" value="PALMITOYLTRANSFERASE ZDHHC1"/>
    <property type="match status" value="1"/>
</dbReference>
<dbReference type="GeneID" id="100762062"/>
<feature type="compositionally biased region" description="Basic residues" evidence="8">
    <location>
        <begin position="333"/>
        <end position="343"/>
    </location>
</feature>
<evidence type="ECO:0000313" key="10">
    <source>
        <dbReference type="Proteomes" id="UP001108280"/>
    </source>
</evidence>
<dbReference type="AlphaFoldDB" id="A0A9J7FKP3"/>
<feature type="region of interest" description="Disordered" evidence="8">
    <location>
        <begin position="311"/>
        <end position="380"/>
    </location>
</feature>
<dbReference type="GO" id="GO:0005794">
    <property type="term" value="C:Golgi apparatus"/>
    <property type="evidence" value="ECO:0007669"/>
    <property type="project" value="TreeGrafter"/>
</dbReference>
<sequence length="454" mass="49468">MNICNKPSNKTAPEKSVWTAPSQDSGPSPELQGQRSRRNGWSWPPHPLQIVAWLLYLFFAVIGFGVLVPLLPHPWVPAGYACMGAIFAGHLVVHLTAVSIDPADANVRDKSYSGPLPIFNRSQHAHVIEDLHCNLCDVDVQSCGGGTPLIPALRSQEADRSLSARSKHCSACNKCVCGFDHHCKWLNNCVGERNYRLFLHSVASALLGVLLLVLVATYVFVEFFVNPMRLRTNQHFEVWHKLTTYEYIVQHRPAQEAKETHKELESCPRKMRPIKEMEFYMRTFSHVRPEPSGQARPAALNVHPSQFLATQGQVEPPLPSSSDTLALPPRIQPQKKRKRRVYKLSRSGVLGREPPLPRIQGTGTPGRHSSSSSDSISASPVHVAGSAGAYYSASAESMEEIPVAQTRLGSAALGAPGTRGRESGLALQARSPAVFVSPSSGEPGTPGGGEDGLP</sequence>
<evidence type="ECO:0000256" key="2">
    <source>
        <dbReference type="ARBA" id="ARBA00022679"/>
    </source>
</evidence>
<evidence type="ECO:0000256" key="4">
    <source>
        <dbReference type="ARBA" id="ARBA00022989"/>
    </source>
</evidence>
<feature type="region of interest" description="Disordered" evidence="8">
    <location>
        <begin position="412"/>
        <end position="454"/>
    </location>
</feature>
<keyword evidence="10" id="KW-1185">Reference proteome</keyword>
<keyword evidence="5 7" id="KW-0472">Membrane</keyword>
<gene>
    <name evidence="11" type="primary">Zdhhc1</name>
</gene>
<dbReference type="PANTHER" id="PTHR22883">
    <property type="entry name" value="ZINC FINGER DHHC DOMAIN CONTAINING PROTEIN"/>
    <property type="match status" value="1"/>
</dbReference>
<dbReference type="Proteomes" id="UP001108280">
    <property type="component" value="Chromosome 3"/>
</dbReference>
<evidence type="ECO:0000256" key="8">
    <source>
        <dbReference type="SAM" id="MobiDB-lite"/>
    </source>
</evidence>
<dbReference type="GO" id="GO:0006612">
    <property type="term" value="P:protein targeting to membrane"/>
    <property type="evidence" value="ECO:0007669"/>
    <property type="project" value="TreeGrafter"/>
</dbReference>